<reference evidence="2 3" key="2">
    <citation type="submission" date="2020-07" db="EMBL/GenBank/DDBJ databases">
        <title>Genome assembly of wild tea tree DASZ reveals pedigree and selection history of tea varieties.</title>
        <authorList>
            <person name="Zhang W."/>
        </authorList>
    </citation>
    <scope>NUCLEOTIDE SEQUENCE [LARGE SCALE GENOMIC DNA]</scope>
    <source>
        <strain evidence="3">cv. G240</strain>
        <tissue evidence="2">Leaf</tissue>
    </source>
</reference>
<organism evidence="2 3">
    <name type="scientific">Camellia sinensis</name>
    <name type="common">Tea plant</name>
    <name type="synonym">Thea sinensis</name>
    <dbReference type="NCBI Taxonomy" id="4442"/>
    <lineage>
        <taxon>Eukaryota</taxon>
        <taxon>Viridiplantae</taxon>
        <taxon>Streptophyta</taxon>
        <taxon>Embryophyta</taxon>
        <taxon>Tracheophyta</taxon>
        <taxon>Spermatophyta</taxon>
        <taxon>Magnoliopsida</taxon>
        <taxon>eudicotyledons</taxon>
        <taxon>Gunneridae</taxon>
        <taxon>Pentapetalae</taxon>
        <taxon>asterids</taxon>
        <taxon>Ericales</taxon>
        <taxon>Theaceae</taxon>
        <taxon>Camellia</taxon>
    </lineage>
</organism>
<dbReference type="AlphaFoldDB" id="A0A7J7H158"/>
<reference evidence="3" key="1">
    <citation type="journal article" date="2020" name="Nat. Commun.">
        <title>Genome assembly of wild tea tree DASZ reveals pedigree and selection history of tea varieties.</title>
        <authorList>
            <person name="Zhang W."/>
            <person name="Zhang Y."/>
            <person name="Qiu H."/>
            <person name="Guo Y."/>
            <person name="Wan H."/>
            <person name="Zhang X."/>
            <person name="Scossa F."/>
            <person name="Alseekh S."/>
            <person name="Zhang Q."/>
            <person name="Wang P."/>
            <person name="Xu L."/>
            <person name="Schmidt M.H."/>
            <person name="Jia X."/>
            <person name="Li D."/>
            <person name="Zhu A."/>
            <person name="Guo F."/>
            <person name="Chen W."/>
            <person name="Ni D."/>
            <person name="Usadel B."/>
            <person name="Fernie A.R."/>
            <person name="Wen W."/>
        </authorList>
    </citation>
    <scope>NUCLEOTIDE SEQUENCE [LARGE SCALE GENOMIC DNA]</scope>
    <source>
        <strain evidence="3">cv. G240</strain>
    </source>
</reference>
<keyword evidence="3" id="KW-1185">Reference proteome</keyword>
<name>A0A7J7H158_CAMSI</name>
<sequence length="85" mass="9773">MFSSLFVFIYFNETLEETILNAMNNCDINQMCLQFSSPLNELLFASMYTMNPLQITEPQLGEETISSDTDSQANSNLNMNMDWII</sequence>
<comment type="caution">
    <text evidence="2">The sequence shown here is derived from an EMBL/GenBank/DDBJ whole genome shotgun (WGS) entry which is preliminary data.</text>
</comment>
<dbReference type="Proteomes" id="UP000593564">
    <property type="component" value="Unassembled WGS sequence"/>
</dbReference>
<feature type="compositionally biased region" description="Polar residues" evidence="1">
    <location>
        <begin position="65"/>
        <end position="79"/>
    </location>
</feature>
<accession>A0A7J7H158</accession>
<feature type="region of interest" description="Disordered" evidence="1">
    <location>
        <begin position="65"/>
        <end position="85"/>
    </location>
</feature>
<protein>
    <submittedName>
        <fullName evidence="2">Uncharacterized protein</fullName>
    </submittedName>
</protein>
<gene>
    <name evidence="2" type="ORF">HYC85_016575</name>
</gene>
<evidence type="ECO:0000313" key="3">
    <source>
        <dbReference type="Proteomes" id="UP000593564"/>
    </source>
</evidence>
<proteinExistence type="predicted"/>
<evidence type="ECO:0000256" key="1">
    <source>
        <dbReference type="SAM" id="MobiDB-lite"/>
    </source>
</evidence>
<evidence type="ECO:0000313" key="2">
    <source>
        <dbReference type="EMBL" id="KAF5946347.1"/>
    </source>
</evidence>
<dbReference type="EMBL" id="JACBKZ010000007">
    <property type="protein sequence ID" value="KAF5946347.1"/>
    <property type="molecule type" value="Genomic_DNA"/>
</dbReference>